<feature type="domain" description="Ig-like" evidence="4">
    <location>
        <begin position="837"/>
        <end position="923"/>
    </location>
</feature>
<dbReference type="FunFam" id="2.60.40.10:FF:000002">
    <property type="entry name" value="Titin a"/>
    <property type="match status" value="1"/>
</dbReference>
<dbReference type="FunFam" id="2.60.40.10:FF:000003">
    <property type="entry name" value="Titin isoform E"/>
    <property type="match status" value="1"/>
</dbReference>
<dbReference type="InterPro" id="IPR003599">
    <property type="entry name" value="Ig_sub"/>
</dbReference>
<dbReference type="InterPro" id="IPR013783">
    <property type="entry name" value="Ig-like_fold"/>
</dbReference>
<feature type="domain" description="Fibronectin type-III" evidence="5">
    <location>
        <begin position="159"/>
        <end position="253"/>
    </location>
</feature>
<dbReference type="Ensembl" id="ENSONIT00000074097.1">
    <property type="protein sequence ID" value="ENSONIP00000075361.1"/>
    <property type="gene ID" value="ENSONIG00000028926.1"/>
</dbReference>
<dbReference type="Pfam" id="PF07679">
    <property type="entry name" value="I-set"/>
    <property type="match status" value="3"/>
</dbReference>
<reference evidence="6" key="2">
    <citation type="submission" date="2025-09" db="UniProtKB">
        <authorList>
            <consortium name="Ensembl"/>
        </authorList>
    </citation>
    <scope>IDENTIFICATION</scope>
</reference>
<dbReference type="FunFam" id="2.60.40.10:FF:000034">
    <property type="entry name" value="Titin isoform A"/>
    <property type="match status" value="1"/>
</dbReference>
<accession>A0A669ERH7</accession>
<dbReference type="FunFam" id="2.60.40.10:FF:000031">
    <property type="entry name" value="Myosin-binding protein C, slow type"/>
    <property type="match status" value="2"/>
</dbReference>
<feature type="domain" description="Fibronectin type-III" evidence="5">
    <location>
        <begin position="256"/>
        <end position="348"/>
    </location>
</feature>
<evidence type="ECO:0000256" key="1">
    <source>
        <dbReference type="ARBA" id="ARBA00022737"/>
    </source>
</evidence>
<dbReference type="SMART" id="SM00409">
    <property type="entry name" value="IG"/>
    <property type="match status" value="4"/>
</dbReference>
<dbReference type="SUPFAM" id="SSF48726">
    <property type="entry name" value="Immunoglobulin"/>
    <property type="match status" value="4"/>
</dbReference>
<protein>
    <recommendedName>
        <fullName evidence="8">Titin</fullName>
    </recommendedName>
</protein>
<feature type="domain" description="Fibronectin type-III" evidence="5">
    <location>
        <begin position="21"/>
        <end position="116"/>
    </location>
</feature>
<dbReference type="GO" id="GO:0031430">
    <property type="term" value="C:M band"/>
    <property type="evidence" value="ECO:0007669"/>
    <property type="project" value="TreeGrafter"/>
</dbReference>
<dbReference type="FunFam" id="2.60.40.10:FF:000112">
    <property type="entry name" value="Titin a"/>
    <property type="match status" value="2"/>
</dbReference>
<dbReference type="GO" id="GO:0008307">
    <property type="term" value="F:structural constituent of muscle"/>
    <property type="evidence" value="ECO:0007669"/>
    <property type="project" value="TreeGrafter"/>
</dbReference>
<dbReference type="SMART" id="SM00408">
    <property type="entry name" value="IGc2"/>
    <property type="match status" value="3"/>
</dbReference>
<dbReference type="InterPro" id="IPR007110">
    <property type="entry name" value="Ig-like_dom"/>
</dbReference>
<sequence length="941" mass="103299">MKNIANRHVLPVSVSPAPPGPPSTPDIDNVSRNAVTISWKRPVRDGGSDIRGYCVERKERKGLRWVRACKRTIPDLRFKVQGLSEGVEYEFRVTAENKAGFGEPSEPSRPVMTKDISYTLLVIPDCTRYDAGKYHLCLENVAGKKTGFVNVKVLDTPGPPVNLKPREIAKNSITLQWEIPIIDGGSKIRNYIIEKRAATKKAYTVLSTTWQKCSFKIPDLEEGAYYYFRVSAENDLGVGEPAETPEPIRVSQAPSAPENLYVTDVTSDSASLAWTKPLHDGGSLITGYVIEAQKKDTDQWVHVATIKALDYTVTDLIEGAEYTFRIMAVNASGRSDPRESRPAVIKEQTSAPSFDLRGVYQKTIIAKAGDRLKVEIPVLGKPRPVVSWKKGDTVVKETQRLNIETTLTSTILNINEIKRTDGGQYSMTGKNMLGTMTETITILVHDIPGPPTGPIKLEEISCDYVLMSWDPPENDGGVPINNYIVEMRETTALVVGNLFKSTGLIDGIAYEHRVIAENMAGLSKASKPSEPMYALDPVDPPGRPVALNITRHEVTLSWTKPEGDGGFSITGYTVERREMPNGRWLKANFNNILETIYTVSGLTEDATYEFRVFARNSAGAVSAPSQSSEAILCRDDIEEPRLDVDASYSSTVVVMAGEVFKLEASVTGRPIPSLVWTKEGKELEDTAKIEIKTSEFHTTLTNKDSLRRDGGAFTLIASNPGGFAKFIYNVKVLDRPGPPNSLTVTDVTAEKCVLNWLHPTHDGGAKIEITGYIVEMQGKGSEKWTQVMVVKSNEAHVTGLTQGEEYTFRISAVNEKGASDPRSLNVPVVAKDLVISPTFKLLFSTFSVLAGDDLKIDVPYAAHPKATATWLKDGVALKETTRVNADTTDKNLLLVIKEACRDDVGTYTVKLTNTAGEASTDISVILPEILVTDQENQKLSL</sequence>
<evidence type="ECO:0000313" key="6">
    <source>
        <dbReference type="Ensembl" id="ENSONIP00000075361.1"/>
    </source>
</evidence>
<dbReference type="PANTHER" id="PTHR14340">
    <property type="entry name" value="MICROFIBRIL-ASSOCIATED GLYCOPROTEIN 3"/>
    <property type="match status" value="1"/>
</dbReference>
<feature type="domain" description="Fibronectin type-III" evidence="5">
    <location>
        <begin position="738"/>
        <end position="833"/>
    </location>
</feature>
<dbReference type="GO" id="GO:0048738">
    <property type="term" value="P:cardiac muscle tissue development"/>
    <property type="evidence" value="ECO:0007669"/>
    <property type="project" value="TreeGrafter"/>
</dbReference>
<dbReference type="SUPFAM" id="SSF49265">
    <property type="entry name" value="Fibronectin type III"/>
    <property type="match status" value="4"/>
</dbReference>
<dbReference type="GO" id="GO:0045214">
    <property type="term" value="P:sarcomere organization"/>
    <property type="evidence" value="ECO:0007669"/>
    <property type="project" value="TreeGrafter"/>
</dbReference>
<dbReference type="Pfam" id="PF00041">
    <property type="entry name" value="fn3"/>
    <property type="match status" value="6"/>
</dbReference>
<evidence type="ECO:0008006" key="8">
    <source>
        <dbReference type="Google" id="ProtNLM"/>
    </source>
</evidence>
<dbReference type="InterPro" id="IPR036179">
    <property type="entry name" value="Ig-like_dom_sf"/>
</dbReference>
<evidence type="ECO:0000313" key="7">
    <source>
        <dbReference type="Proteomes" id="UP000005207"/>
    </source>
</evidence>
<reference evidence="6" key="1">
    <citation type="submission" date="2025-08" db="UniProtKB">
        <authorList>
            <consortium name="Ensembl"/>
        </authorList>
    </citation>
    <scope>IDENTIFICATION</scope>
</reference>
<evidence type="ECO:0000259" key="5">
    <source>
        <dbReference type="PROSITE" id="PS50853"/>
    </source>
</evidence>
<proteinExistence type="predicted"/>
<evidence type="ECO:0000256" key="3">
    <source>
        <dbReference type="SAM" id="MobiDB-lite"/>
    </source>
</evidence>
<feature type="region of interest" description="Disordered" evidence="3">
    <location>
        <begin position="1"/>
        <end position="29"/>
    </location>
</feature>
<dbReference type="InterPro" id="IPR013098">
    <property type="entry name" value="Ig_I-set"/>
</dbReference>
<dbReference type="InterPro" id="IPR003598">
    <property type="entry name" value="Ig_sub2"/>
</dbReference>
<dbReference type="Proteomes" id="UP000005207">
    <property type="component" value="Unplaced"/>
</dbReference>
<dbReference type="SMART" id="SM00060">
    <property type="entry name" value="FN3"/>
    <property type="match status" value="6"/>
</dbReference>
<dbReference type="PRINTS" id="PR00014">
    <property type="entry name" value="FNTYPEIII"/>
</dbReference>
<dbReference type="InParanoid" id="A0A669ERH7"/>
<dbReference type="CDD" id="cd05748">
    <property type="entry name" value="Ig_Titin_like"/>
    <property type="match status" value="2"/>
</dbReference>
<dbReference type="InterPro" id="IPR036116">
    <property type="entry name" value="FN3_sf"/>
</dbReference>
<dbReference type="Gene3D" id="2.60.40.10">
    <property type="entry name" value="Immunoglobulins"/>
    <property type="match status" value="9"/>
</dbReference>
<keyword evidence="7" id="KW-1185">Reference proteome</keyword>
<name>A0A669ERH7_ORENI</name>
<dbReference type="InterPro" id="IPR003961">
    <property type="entry name" value="FN3_dom"/>
</dbReference>
<dbReference type="FunFam" id="2.60.40.10:FF:000011">
    <property type="entry name" value="Titin b"/>
    <property type="match status" value="1"/>
</dbReference>
<feature type="domain" description="Fibronectin type-III" evidence="5">
    <location>
        <begin position="450"/>
        <end position="537"/>
    </location>
</feature>
<evidence type="ECO:0000256" key="2">
    <source>
        <dbReference type="ARBA" id="ARBA00023319"/>
    </source>
</evidence>
<keyword evidence="2" id="KW-0393">Immunoglobulin domain</keyword>
<dbReference type="AlphaFoldDB" id="A0A669ERH7"/>
<dbReference type="GeneTree" id="ENSGT01150000286978"/>
<dbReference type="CDD" id="cd00063">
    <property type="entry name" value="FN3"/>
    <property type="match status" value="6"/>
</dbReference>
<feature type="domain" description="Fibronectin type-III" evidence="5">
    <location>
        <begin position="540"/>
        <end position="636"/>
    </location>
</feature>
<keyword evidence="1" id="KW-0677">Repeat</keyword>
<dbReference type="PROSITE" id="PS50853">
    <property type="entry name" value="FN3"/>
    <property type="match status" value="6"/>
</dbReference>
<organism evidence="6 7">
    <name type="scientific">Oreochromis niloticus</name>
    <name type="common">Nile tilapia</name>
    <name type="synonym">Tilapia nilotica</name>
    <dbReference type="NCBI Taxonomy" id="8128"/>
    <lineage>
        <taxon>Eukaryota</taxon>
        <taxon>Metazoa</taxon>
        <taxon>Chordata</taxon>
        <taxon>Craniata</taxon>
        <taxon>Vertebrata</taxon>
        <taxon>Euteleostomi</taxon>
        <taxon>Actinopterygii</taxon>
        <taxon>Neopterygii</taxon>
        <taxon>Teleostei</taxon>
        <taxon>Neoteleostei</taxon>
        <taxon>Acanthomorphata</taxon>
        <taxon>Ovalentaria</taxon>
        <taxon>Cichlomorphae</taxon>
        <taxon>Cichliformes</taxon>
        <taxon>Cichlidae</taxon>
        <taxon>African cichlids</taxon>
        <taxon>Pseudocrenilabrinae</taxon>
        <taxon>Oreochromini</taxon>
        <taxon>Oreochromis</taxon>
    </lineage>
</organism>
<dbReference type="PANTHER" id="PTHR14340:SF13">
    <property type="entry name" value="TITIN"/>
    <property type="match status" value="1"/>
</dbReference>
<dbReference type="PROSITE" id="PS50835">
    <property type="entry name" value="IG_LIKE"/>
    <property type="match status" value="2"/>
</dbReference>
<evidence type="ECO:0000259" key="4">
    <source>
        <dbReference type="PROSITE" id="PS50835"/>
    </source>
</evidence>
<feature type="domain" description="Ig-like" evidence="4">
    <location>
        <begin position="640"/>
        <end position="745"/>
    </location>
</feature>